<protein>
    <submittedName>
        <fullName evidence="1">Uncharacterized protein</fullName>
    </submittedName>
</protein>
<proteinExistence type="predicted"/>
<gene>
    <name evidence="1" type="ORF">JIG36_34475</name>
</gene>
<keyword evidence="2" id="KW-1185">Reference proteome</keyword>
<dbReference type="Proteomes" id="UP000632138">
    <property type="component" value="Unassembled WGS sequence"/>
</dbReference>
<reference evidence="1 2" key="1">
    <citation type="submission" date="2021-01" db="EMBL/GenBank/DDBJ databases">
        <title>Actinoplanes sp. nov. LDG1-06 isolated from lichen.</title>
        <authorList>
            <person name="Saeng-In P."/>
            <person name="Phongsopitanun W."/>
            <person name="Kanchanasin P."/>
            <person name="Yuki M."/>
            <person name="Kudo T."/>
            <person name="Ohkuma M."/>
            <person name="Tanasupawat S."/>
        </authorList>
    </citation>
    <scope>NUCLEOTIDE SEQUENCE [LARGE SCALE GENOMIC DNA]</scope>
    <source>
        <strain evidence="1 2">LDG1-06</strain>
    </source>
</reference>
<accession>A0ABS2ALA1</accession>
<dbReference type="Gene3D" id="3.40.50.300">
    <property type="entry name" value="P-loop containing nucleotide triphosphate hydrolases"/>
    <property type="match status" value="1"/>
</dbReference>
<name>A0ABS2ALA1_9ACTN</name>
<evidence type="ECO:0000313" key="1">
    <source>
        <dbReference type="EMBL" id="MBM2620619.1"/>
    </source>
</evidence>
<dbReference type="InterPro" id="IPR027417">
    <property type="entry name" value="P-loop_NTPase"/>
</dbReference>
<comment type="caution">
    <text evidence="1">The sequence shown here is derived from an EMBL/GenBank/DDBJ whole genome shotgun (WGS) entry which is preliminary data.</text>
</comment>
<organism evidence="1 2">
    <name type="scientific">Paractinoplanes ovalisporus</name>
    <dbReference type="NCBI Taxonomy" id="2810368"/>
    <lineage>
        <taxon>Bacteria</taxon>
        <taxon>Bacillati</taxon>
        <taxon>Actinomycetota</taxon>
        <taxon>Actinomycetes</taxon>
        <taxon>Micromonosporales</taxon>
        <taxon>Micromonosporaceae</taxon>
        <taxon>Paractinoplanes</taxon>
    </lineage>
</organism>
<dbReference type="EMBL" id="JAENHP010000015">
    <property type="protein sequence ID" value="MBM2620619.1"/>
    <property type="molecule type" value="Genomic_DNA"/>
</dbReference>
<sequence>MHRSQCSQFDRVSLVLPPATSPLLTRELFYTAVLGPGAACASWVPRRPYGWPSRRPSPARVACFPRRSSVAGR</sequence>
<evidence type="ECO:0000313" key="2">
    <source>
        <dbReference type="Proteomes" id="UP000632138"/>
    </source>
</evidence>